<dbReference type="GeneID" id="106175033"/>
<evidence type="ECO:0000313" key="4">
    <source>
        <dbReference type="RefSeq" id="XP_013412298.1"/>
    </source>
</evidence>
<dbReference type="PANTHER" id="PTHR31958">
    <property type="entry name" value="COILED-COIL DOMAIN-CONTAINING PROTEIN 127"/>
    <property type="match status" value="1"/>
</dbReference>
<sequence length="274" mass="31871">MGNITAGPAEGRRGSQEFNIPPDVNIVANNDLNNPGFSNNPNRPVSSQMIDMVLQFAVPLLSLILIAMQEGEKRTRQKEREKLLELVASTQEKYQNELEKTKIQYSADLGEFEKRQETEKFKSIADVDFKEVLQVEGHRRRMKEIMMDELQRVEAQATYEEGQKLKELAKYEALVHRYLDIRCSVFKSRQGRMEIEQQALSLLDKEKVLQGVSVAEGLNQIFSHDYRFCARNPNKNGKLRFAYSKLWKTQIEKQKHEKILKELKNLTDFSFEKK</sequence>
<organism evidence="2 3">
    <name type="scientific">Lingula anatina</name>
    <name type="common">Brachiopod</name>
    <name type="synonym">Lingula unguis</name>
    <dbReference type="NCBI Taxonomy" id="7574"/>
    <lineage>
        <taxon>Eukaryota</taxon>
        <taxon>Metazoa</taxon>
        <taxon>Spiralia</taxon>
        <taxon>Lophotrochozoa</taxon>
        <taxon>Brachiopoda</taxon>
        <taxon>Linguliformea</taxon>
        <taxon>Lingulata</taxon>
        <taxon>Lingulida</taxon>
        <taxon>Linguloidea</taxon>
        <taxon>Lingulidae</taxon>
        <taxon>Lingula</taxon>
    </lineage>
</organism>
<protein>
    <submittedName>
        <fullName evidence="3 4">Coiled-coil domain-containing protein 127-like</fullName>
    </submittedName>
</protein>
<dbReference type="RefSeq" id="XP_013412298.1">
    <property type="nucleotide sequence ID" value="XM_013556844.1"/>
</dbReference>
<reference evidence="3 4" key="1">
    <citation type="submission" date="2025-04" db="UniProtKB">
        <authorList>
            <consortium name="RefSeq"/>
        </authorList>
    </citation>
    <scope>IDENTIFICATION</scope>
    <source>
        <tissue evidence="3 4">Gonads</tissue>
    </source>
</reference>
<name>A0A1S3JPL2_LINAN</name>
<dbReference type="PANTHER" id="PTHR31958:SF2">
    <property type="entry name" value="COILED-COIL DOMAIN-CONTAINING PROTEIN 127"/>
    <property type="match status" value="1"/>
</dbReference>
<feature type="region of interest" description="Disordered" evidence="1">
    <location>
        <begin position="1"/>
        <end position="22"/>
    </location>
</feature>
<evidence type="ECO:0000256" key="1">
    <source>
        <dbReference type="SAM" id="MobiDB-lite"/>
    </source>
</evidence>
<dbReference type="Proteomes" id="UP000085678">
    <property type="component" value="Unplaced"/>
</dbReference>
<accession>A0A1S3JPL2</accession>
<dbReference type="InterPro" id="IPR034607">
    <property type="entry name" value="CCDC127"/>
</dbReference>
<evidence type="ECO:0000313" key="3">
    <source>
        <dbReference type="RefSeq" id="XP_013412297.1"/>
    </source>
</evidence>
<keyword evidence="2" id="KW-1185">Reference proteome</keyword>
<gene>
    <name evidence="3 4" type="primary">LOC106175033</name>
</gene>
<dbReference type="KEGG" id="lak:106175033"/>
<proteinExistence type="predicted"/>
<evidence type="ECO:0000313" key="2">
    <source>
        <dbReference type="Proteomes" id="UP000085678"/>
    </source>
</evidence>
<dbReference type="OMA" id="EICAHNT"/>
<dbReference type="RefSeq" id="XP_013412297.1">
    <property type="nucleotide sequence ID" value="XM_013556843.1"/>
</dbReference>
<dbReference type="AlphaFoldDB" id="A0A1S3JPL2"/>